<dbReference type="AlphaFoldDB" id="A0A1E7FJM1"/>
<dbReference type="OrthoDB" id="49083at2759"/>
<reference evidence="2 3" key="1">
    <citation type="submission" date="2016-09" db="EMBL/GenBank/DDBJ databases">
        <title>Extensive genetic diversity and differential bi-allelic expression allows diatom success in the polar Southern Ocean.</title>
        <authorList>
            <consortium name="DOE Joint Genome Institute"/>
            <person name="Mock T."/>
            <person name="Otillar R.P."/>
            <person name="Strauss J."/>
            <person name="Dupont C."/>
            <person name="Frickenhaus S."/>
            <person name="Maumus F."/>
            <person name="Mcmullan M."/>
            <person name="Sanges R."/>
            <person name="Schmutz J."/>
            <person name="Toseland A."/>
            <person name="Valas R."/>
            <person name="Veluchamy A."/>
            <person name="Ward B.J."/>
            <person name="Allen A."/>
            <person name="Barry K."/>
            <person name="Falciatore A."/>
            <person name="Ferrante M."/>
            <person name="Fortunato A.E."/>
            <person name="Gloeckner G."/>
            <person name="Gruber A."/>
            <person name="Hipkin R."/>
            <person name="Janech M."/>
            <person name="Kroth P."/>
            <person name="Leese F."/>
            <person name="Lindquist E."/>
            <person name="Lyon B.R."/>
            <person name="Martin J."/>
            <person name="Mayer C."/>
            <person name="Parker M."/>
            <person name="Quesneville H."/>
            <person name="Raymond J."/>
            <person name="Uhlig C."/>
            <person name="Valentin K.U."/>
            <person name="Worden A.Z."/>
            <person name="Armbrust E.V."/>
            <person name="Bowler C."/>
            <person name="Green B."/>
            <person name="Moulton V."/>
            <person name="Van Oosterhout C."/>
            <person name="Grigoriev I."/>
        </authorList>
    </citation>
    <scope>NUCLEOTIDE SEQUENCE [LARGE SCALE GENOMIC DNA]</scope>
    <source>
        <strain evidence="2 3">CCMP1102</strain>
    </source>
</reference>
<name>A0A1E7FJM1_9STRA</name>
<evidence type="ECO:0008006" key="4">
    <source>
        <dbReference type="Google" id="ProtNLM"/>
    </source>
</evidence>
<dbReference type="Proteomes" id="UP000095751">
    <property type="component" value="Unassembled WGS sequence"/>
</dbReference>
<organism evidence="2 3">
    <name type="scientific">Fragilariopsis cylindrus CCMP1102</name>
    <dbReference type="NCBI Taxonomy" id="635003"/>
    <lineage>
        <taxon>Eukaryota</taxon>
        <taxon>Sar</taxon>
        <taxon>Stramenopiles</taxon>
        <taxon>Ochrophyta</taxon>
        <taxon>Bacillariophyta</taxon>
        <taxon>Bacillariophyceae</taxon>
        <taxon>Bacillariophycidae</taxon>
        <taxon>Bacillariales</taxon>
        <taxon>Bacillariaceae</taxon>
        <taxon>Fragilariopsis</taxon>
    </lineage>
</organism>
<feature type="region of interest" description="Disordered" evidence="1">
    <location>
        <begin position="820"/>
        <end position="842"/>
    </location>
</feature>
<accession>A0A1E7FJM1</accession>
<dbReference type="KEGG" id="fcy:FRACYDRAFT_260359"/>
<dbReference type="EMBL" id="KV784356">
    <property type="protein sequence ID" value="OEU18372.1"/>
    <property type="molecule type" value="Genomic_DNA"/>
</dbReference>
<evidence type="ECO:0000256" key="1">
    <source>
        <dbReference type="SAM" id="MobiDB-lite"/>
    </source>
</evidence>
<dbReference type="SUPFAM" id="SSF50156">
    <property type="entry name" value="PDZ domain-like"/>
    <property type="match status" value="1"/>
</dbReference>
<gene>
    <name evidence="2" type="ORF">FRACYDRAFT_260359</name>
</gene>
<evidence type="ECO:0000313" key="2">
    <source>
        <dbReference type="EMBL" id="OEU18372.1"/>
    </source>
</evidence>
<protein>
    <recommendedName>
        <fullName evidence="4">PDZ domain-containing protein</fullName>
    </recommendedName>
</protein>
<evidence type="ECO:0000313" key="3">
    <source>
        <dbReference type="Proteomes" id="UP000095751"/>
    </source>
</evidence>
<proteinExistence type="predicted"/>
<keyword evidence="3" id="KW-1185">Reference proteome</keyword>
<sequence length="964" mass="108174">MTFESDPLQSGGITECLFCTTCEEKPDGKKTVDHHSFADCPILATNTRLEAGRLMRYVFNRSSAFAYKIASNEADCQHTSKLFVEIIMTDIRKNKKMKYLVKNIQNIEVEFIVRKTVETIMKSITGMVPPVDHIHIAPTQSGKSAFKALKIYVNIFMNVSVIVVTKGKGESIELRDKISSFLSGSPDMTTDRIFSPYKSNPVDIDRAFMTPDRACVLIIPCTYQKIQYAEDILTRRLLLATGRGRNFRTDNALFLDEADSTTNRSESNTERNEVALERFMALLKPSVTKVTATPIPILLPILLGDDDLQVQPPIITTLCKKTENYVGIENVVNEDLDQDSLHKGFSFPKFKPQYEVNDQKGCGRFALWRKCVQERRNKFPDIVSRNNPTIPKMNDQCIAFLRKEIEKEDKYQLILVDTCAWVNAKTRNKEGIFHQAAGTQDYFFTKENMKFVAIVVHADNIYYRHPGHKYGFKCKSFLGDLLDEIDPNISVVIFGYNGMKRTRSFRSDDRVPSSMILCLGRGQSNENCRQAAGRLTFKGRNILQRNHKTNKVLLLCPKDDFEIIQSHDPLVKKMITLLGQMELSPDERRSEFHSSKHNYLHNTERKTGNYCITAGVHQNVNTRTLFHQASKHTANDTVTDCTVIAATGPNTVPNSAIQCNRFATKGATVNDDDNNSSSNSNEKPNDPTEEVFCIFAPPGKLGLGIIKRPKDGIPAVVCTVKDSSPLVGKVQVEDKVIAVDDENVLTLMHTDLLTLLNQKSMNQIRKLTILRTTAGIISPNSMSSNRHVQSEENMEDKDGRRIINFETKSMVGVQIARTDNVNTARSDDEGQGSVRNEPSRPVSDIASLSTIFDTTVSNETKKSVVLGSNLMIAKKRKSSSTQDKILVSSSKKSNTNRRMTNNLILSSKTINDSFTIARLRKRSTTEDTTITPLSNKESCGGKNEQYDIIDLTADNTEIDDVAVV</sequence>
<feature type="region of interest" description="Disordered" evidence="1">
    <location>
        <begin position="667"/>
        <end position="689"/>
    </location>
</feature>
<dbReference type="InParanoid" id="A0A1E7FJM1"/>
<dbReference type="InterPro" id="IPR036034">
    <property type="entry name" value="PDZ_sf"/>
</dbReference>